<organism evidence="2 3">
    <name type="scientific">Streptomyces nitrosporeus</name>
    <dbReference type="NCBI Taxonomy" id="28894"/>
    <lineage>
        <taxon>Bacteria</taxon>
        <taxon>Bacillati</taxon>
        <taxon>Actinomycetota</taxon>
        <taxon>Actinomycetes</taxon>
        <taxon>Kitasatosporales</taxon>
        <taxon>Streptomycetaceae</taxon>
        <taxon>Streptomyces</taxon>
    </lineage>
</organism>
<dbReference type="KEGG" id="snk:CP967_06355"/>
<evidence type="ECO:0000259" key="1">
    <source>
        <dbReference type="Pfam" id="PF25232"/>
    </source>
</evidence>
<dbReference type="AlphaFoldDB" id="A0A5J6F5R0"/>
<dbReference type="InterPro" id="IPR057170">
    <property type="entry name" value="DUF7848"/>
</dbReference>
<dbReference type="EMBL" id="CP023702">
    <property type="protein sequence ID" value="QEU71638.1"/>
    <property type="molecule type" value="Genomic_DNA"/>
</dbReference>
<dbReference type="Pfam" id="PF25232">
    <property type="entry name" value="DUF7848"/>
    <property type="match status" value="1"/>
</dbReference>
<name>A0A5J6F5R0_9ACTN</name>
<feature type="domain" description="DUF7848" evidence="1">
    <location>
        <begin position="2"/>
        <end position="83"/>
    </location>
</feature>
<gene>
    <name evidence="2" type="ORF">CP967_06355</name>
</gene>
<evidence type="ECO:0000313" key="2">
    <source>
        <dbReference type="EMBL" id="QEU71638.1"/>
    </source>
</evidence>
<sequence length="86" mass="9811">MKRRFRFPRWSLVPIGGEPDVPVTAFTLRCLWVDDDGRACGAGSGPREDSDAAKRWAWGHGETCREHVRFSGRITRPWTMRIDGPL</sequence>
<keyword evidence="3" id="KW-1185">Reference proteome</keyword>
<reference evidence="2 3" key="1">
    <citation type="submission" date="2017-09" db="EMBL/GenBank/DDBJ databases">
        <authorList>
            <person name="Lee N."/>
            <person name="Cho B.-K."/>
        </authorList>
    </citation>
    <scope>NUCLEOTIDE SEQUENCE [LARGE SCALE GENOMIC DNA]</scope>
    <source>
        <strain evidence="2 3">ATCC 12769</strain>
    </source>
</reference>
<evidence type="ECO:0000313" key="3">
    <source>
        <dbReference type="Proteomes" id="UP000326178"/>
    </source>
</evidence>
<protein>
    <recommendedName>
        <fullName evidence="1">DUF7848 domain-containing protein</fullName>
    </recommendedName>
</protein>
<dbReference type="Proteomes" id="UP000326178">
    <property type="component" value="Chromosome"/>
</dbReference>
<proteinExistence type="predicted"/>
<accession>A0A5J6F5R0</accession>